<organism evidence="1 2">
    <name type="scientific">Salmonella phage 7-11</name>
    <dbReference type="NCBI Taxonomy" id="1054968"/>
    <lineage>
        <taxon>Viruses</taxon>
        <taxon>Duplodnaviria</taxon>
        <taxon>Heunggongvirae</taxon>
        <taxon>Uroviricota</taxon>
        <taxon>Caudoviricetes</taxon>
        <taxon>Grimontviridae</taxon>
        <taxon>Moazamivirus</taxon>
        <taxon>Moazamivirus 711</taxon>
    </lineage>
</organism>
<dbReference type="GeneID" id="11117579"/>
<proteinExistence type="predicted"/>
<dbReference type="Proteomes" id="UP000001639">
    <property type="component" value="Segment"/>
</dbReference>
<evidence type="ECO:0000313" key="1">
    <source>
        <dbReference type="EMBL" id="AEK82027.1"/>
    </source>
</evidence>
<dbReference type="KEGG" id="vg:11117579"/>
<keyword evidence="2" id="KW-1185">Reference proteome</keyword>
<reference evidence="1 2" key="1">
    <citation type="journal article" date="2011" name="Arch. Virol.">
        <title>The genome sequence of enterobacterial phage 7-11, which possesses an unusually elongated head.</title>
        <authorList>
            <person name="Kropinski A.M."/>
            <person name="Lingohr E.J."/>
            <person name="Ackermann H.W."/>
        </authorList>
    </citation>
    <scope>NUCLEOTIDE SEQUENCE [LARGE SCALE GENOMIC DNA]</scope>
</reference>
<accession>G0X545</accession>
<protein>
    <submittedName>
        <fullName evidence="1">Uncharacterized protein</fullName>
    </submittedName>
</protein>
<dbReference type="EMBL" id="HM997019">
    <property type="protein sequence ID" value="AEK82027.1"/>
    <property type="molecule type" value="Genomic_DNA"/>
</dbReference>
<evidence type="ECO:0000313" key="2">
    <source>
        <dbReference type="Proteomes" id="UP000001639"/>
    </source>
</evidence>
<name>G0X545_9CAUD</name>
<dbReference type="RefSeq" id="YP_004782487.1">
    <property type="nucleotide sequence ID" value="NC_015938.1"/>
</dbReference>
<sequence length="75" mass="8325">MKIAPKPKARIEFKEVNCGEVFTVDGSTLTYMKTPPMRDSESESNVNAVSLATGSGHWWADCQKVMTWPDATVTF</sequence>